<keyword evidence="1" id="KW-1133">Transmembrane helix</keyword>
<feature type="transmembrane region" description="Helical" evidence="1">
    <location>
        <begin position="79"/>
        <end position="97"/>
    </location>
</feature>
<proteinExistence type="predicted"/>
<feature type="transmembrane region" description="Helical" evidence="1">
    <location>
        <begin position="7"/>
        <end position="27"/>
    </location>
</feature>
<dbReference type="EMBL" id="SNYJ01000004">
    <property type="protein sequence ID" value="TDQ41248.1"/>
    <property type="molecule type" value="Genomic_DNA"/>
</dbReference>
<organism evidence="2 3">
    <name type="scientific">Aureibacillus halotolerans</name>
    <dbReference type="NCBI Taxonomy" id="1508390"/>
    <lineage>
        <taxon>Bacteria</taxon>
        <taxon>Bacillati</taxon>
        <taxon>Bacillota</taxon>
        <taxon>Bacilli</taxon>
        <taxon>Bacillales</taxon>
        <taxon>Bacillaceae</taxon>
        <taxon>Aureibacillus</taxon>
    </lineage>
</organism>
<keyword evidence="1" id="KW-0812">Transmembrane</keyword>
<name>A0A4R6U436_9BACI</name>
<evidence type="ECO:0000313" key="3">
    <source>
        <dbReference type="Proteomes" id="UP000295632"/>
    </source>
</evidence>
<comment type="caution">
    <text evidence="2">The sequence shown here is derived from an EMBL/GenBank/DDBJ whole genome shotgun (WGS) entry which is preliminary data.</text>
</comment>
<protein>
    <submittedName>
        <fullName evidence="2">Uncharacterized protein</fullName>
    </submittedName>
</protein>
<reference evidence="2 3" key="1">
    <citation type="submission" date="2019-03" db="EMBL/GenBank/DDBJ databases">
        <title>Genomic Encyclopedia of Type Strains, Phase IV (KMG-IV): sequencing the most valuable type-strain genomes for metagenomic binning, comparative biology and taxonomic classification.</title>
        <authorList>
            <person name="Goeker M."/>
        </authorList>
    </citation>
    <scope>NUCLEOTIDE SEQUENCE [LARGE SCALE GENOMIC DNA]</scope>
    <source>
        <strain evidence="2 3">DSM 28697</strain>
    </source>
</reference>
<evidence type="ECO:0000313" key="2">
    <source>
        <dbReference type="EMBL" id="TDQ41248.1"/>
    </source>
</evidence>
<feature type="transmembrane region" description="Helical" evidence="1">
    <location>
        <begin position="109"/>
        <end position="131"/>
    </location>
</feature>
<keyword evidence="1" id="KW-0472">Membrane</keyword>
<keyword evidence="3" id="KW-1185">Reference proteome</keyword>
<accession>A0A4R6U436</accession>
<dbReference type="Proteomes" id="UP000295632">
    <property type="component" value="Unassembled WGS sequence"/>
</dbReference>
<gene>
    <name evidence="2" type="ORF">EV213_104246</name>
</gene>
<dbReference type="RefSeq" id="WP_133579838.1">
    <property type="nucleotide sequence ID" value="NZ_SNYJ01000004.1"/>
</dbReference>
<feature type="transmembrane region" description="Helical" evidence="1">
    <location>
        <begin position="47"/>
        <end position="67"/>
    </location>
</feature>
<dbReference type="AlphaFoldDB" id="A0A4R6U436"/>
<sequence length="134" mass="15570">MIHWIRSLTAIIGIVLAYGIGALGYYVGDQWFFDRPMANDDYRWMLMFMSVFYLFVMLPITLVLCYLMDRWIQPFLRKVVSILLASLLASLSVPLVLLGDLSLLEAKRLLFLLMPAGFVLGCTYVCFMRWIRNE</sequence>
<evidence type="ECO:0000256" key="1">
    <source>
        <dbReference type="SAM" id="Phobius"/>
    </source>
</evidence>